<dbReference type="PANTHER" id="PTHR44757">
    <property type="entry name" value="DIGUANYLATE CYCLASE DGCP"/>
    <property type="match status" value="1"/>
</dbReference>
<dbReference type="SMART" id="SM00086">
    <property type="entry name" value="PAC"/>
    <property type="match status" value="3"/>
</dbReference>
<dbReference type="SMART" id="SM00267">
    <property type="entry name" value="GGDEF"/>
    <property type="match status" value="1"/>
</dbReference>
<evidence type="ECO:0000313" key="10">
    <source>
        <dbReference type="EMBL" id="PQJ96349.1"/>
    </source>
</evidence>
<dbReference type="CDD" id="cd00130">
    <property type="entry name" value="PAS"/>
    <property type="match status" value="4"/>
</dbReference>
<dbReference type="AlphaFoldDB" id="A0A2S7XRI9"/>
<dbReference type="InterPro" id="IPR013655">
    <property type="entry name" value="PAS_fold_3"/>
</dbReference>
<dbReference type="InterPro" id="IPR000700">
    <property type="entry name" value="PAS-assoc_C"/>
</dbReference>
<keyword evidence="5" id="KW-0175">Coiled coil</keyword>
<dbReference type="OrthoDB" id="8553030at2"/>
<proteinExistence type="predicted"/>
<feature type="domain" description="PAC" evidence="7">
    <location>
        <begin position="557"/>
        <end position="608"/>
    </location>
</feature>
<dbReference type="FunFam" id="3.30.70.270:FF:000001">
    <property type="entry name" value="Diguanylate cyclase domain protein"/>
    <property type="match status" value="1"/>
</dbReference>
<evidence type="ECO:0000256" key="2">
    <source>
        <dbReference type="ARBA" id="ARBA00012282"/>
    </source>
</evidence>
<feature type="domain" description="PAS" evidence="6">
    <location>
        <begin position="605"/>
        <end position="649"/>
    </location>
</feature>
<dbReference type="CDD" id="cd01948">
    <property type="entry name" value="EAL"/>
    <property type="match status" value="1"/>
</dbReference>
<dbReference type="Proteomes" id="UP000239936">
    <property type="component" value="Unassembled WGS sequence"/>
</dbReference>
<evidence type="ECO:0000256" key="1">
    <source>
        <dbReference type="ARBA" id="ARBA00001946"/>
    </source>
</evidence>
<dbReference type="GO" id="GO:0071732">
    <property type="term" value="P:cellular response to nitric oxide"/>
    <property type="evidence" value="ECO:0007669"/>
    <property type="project" value="UniProtKB-ARBA"/>
</dbReference>
<feature type="domain" description="PAC" evidence="7">
    <location>
        <begin position="430"/>
        <end position="482"/>
    </location>
</feature>
<evidence type="ECO:0000256" key="5">
    <source>
        <dbReference type="SAM" id="Coils"/>
    </source>
</evidence>
<dbReference type="RefSeq" id="WP_105073974.1">
    <property type="nucleotide sequence ID" value="NZ_PPGH01000035.1"/>
</dbReference>
<organism evidence="10 11">
    <name type="scientific">Chromatium okenii</name>
    <dbReference type="NCBI Taxonomy" id="61644"/>
    <lineage>
        <taxon>Bacteria</taxon>
        <taxon>Pseudomonadati</taxon>
        <taxon>Pseudomonadota</taxon>
        <taxon>Gammaproteobacteria</taxon>
        <taxon>Chromatiales</taxon>
        <taxon>Chromatiaceae</taxon>
        <taxon>Chromatium</taxon>
    </lineage>
</organism>
<dbReference type="PANTHER" id="PTHR44757:SF2">
    <property type="entry name" value="BIOFILM ARCHITECTURE MAINTENANCE PROTEIN MBAA"/>
    <property type="match status" value="1"/>
</dbReference>
<dbReference type="InterPro" id="IPR000014">
    <property type="entry name" value="PAS"/>
</dbReference>
<dbReference type="EC" id="3.1.4.52" evidence="2"/>
<sequence>MSRQQKGGQDDSARINELIHISPEELRERALLALQQGRFDLADEVLANSDLKVAALVENLRIYQAELEIQNEELLRSQRQSQDALNRFTSFFNSLPVAELVIDRTGLVKESNLAAQRLFNLKDAHFHQHFFARLIDEVDRSTVVGAWSKLSGNQTLELQEIHFRGGNLGSFIGDLHFAPLPTIEDAPPQFVCAVIDRSDAVRQRQDLFETTERLRCSEVNLKERLKELACLHDVLAATHRVETPVEVALRQIVERLPAAWQFAELAEARIRLPDACFETANFVVTEWMLTARIFLAKGCQGDISVIYRTPPDNAERVHFLPEEQSLLMAVATHVAGFLDRHADEEHLRESRERYRVLAQYSPDWEYWLGPDGVYRYVSPACFKLTGYPAEAFIDDPELFAHLIHPADRAQWLKHIQTLTSIVDPNASEVDSLELRIFARDGEERWIEHICNPVIAEDGRCLGRRGVNRNITARKRFEEALKRSEDFLNATGRMAKVGGWELDPVTNTMRWTPVTYDIFELALTETPSFKGGLQFFHPNDRPKLEKMMDLAISLGQPFDTQARIITARNRSIWVQVACEPLLEHGVAVKLLGTIQDVSTRMEADKSLRQAARVFENTAEGVVITDPEERILAVNRAFVEITGYTEEEVLGATPRLLNSGRHNAEFYHDMWAELSRAGQWRGELWNRHKNGQIYPELMTISAVVDGCGELTHYVGVFRDITHLKRSEEKLTYLAHHDSLTGLPNRTLFQARLEQCLQRAARRHHQVGLLFLDLDRFKIVNDTLGHPVGDALLKQVANVLSKQVRESDTIARLGGDEFVIILDDIPAARFAANFAERLMSAFSQPFIVEEHELFVTASMGVSLYPQDGVDIDALVRHADIAMYQTKNGGRNGFCFFDSAMTEGATERLRLEHDLHGALTRQEFFLHYQPQIDLSSQQLRGVEALCRWQHPLLGMISPNQFIPIVEDIGLIDRLGAWVLEESCQQIIRWDQAGFLVPRLAVNLSVRELERKSLVTEIKDILERTGVAPERLELEVTESMIMRNPESGIQTLAALRELGVTLAVDDFGTGYSSLAYLKRLPLNRLKIDRSFVEKLTQDTNDDAIVRAILALGRSLGLETLAEGIETSAQVAFLLEENCVEGQGYLFSHPMMPEELARTWRTPVF</sequence>
<dbReference type="GO" id="GO:0071111">
    <property type="term" value="F:cyclic-guanylate-specific phosphodiesterase activity"/>
    <property type="evidence" value="ECO:0007669"/>
    <property type="project" value="UniProtKB-EC"/>
</dbReference>
<dbReference type="InterPro" id="IPR043128">
    <property type="entry name" value="Rev_trsase/Diguanyl_cyclase"/>
</dbReference>
<reference evidence="10 11" key="1">
    <citation type="submission" date="2018-01" db="EMBL/GenBank/DDBJ databases">
        <title>The complete genome sequence of Chromatium okenii LaCa, a purple sulfur bacterium with a turbulent life.</title>
        <authorList>
            <person name="Luedin S.M."/>
            <person name="Liechti N."/>
            <person name="Storelli N."/>
            <person name="Danza F."/>
            <person name="Wittwer M."/>
            <person name="Pothier J.F."/>
            <person name="Tonolla M.A."/>
        </authorList>
    </citation>
    <scope>NUCLEOTIDE SEQUENCE [LARGE SCALE GENOMIC DNA]</scope>
    <source>
        <strain evidence="10 11">LaCa</strain>
    </source>
</reference>
<evidence type="ECO:0000259" key="6">
    <source>
        <dbReference type="PROSITE" id="PS50112"/>
    </source>
</evidence>
<dbReference type="Pfam" id="PF00990">
    <property type="entry name" value="GGDEF"/>
    <property type="match status" value="1"/>
</dbReference>
<keyword evidence="11" id="KW-1185">Reference proteome</keyword>
<feature type="domain" description="PAS" evidence="6">
    <location>
        <begin position="350"/>
        <end position="408"/>
    </location>
</feature>
<evidence type="ECO:0000259" key="8">
    <source>
        <dbReference type="PROSITE" id="PS50883"/>
    </source>
</evidence>
<dbReference type="Gene3D" id="3.30.70.270">
    <property type="match status" value="1"/>
</dbReference>
<dbReference type="InterPro" id="IPR001610">
    <property type="entry name" value="PAC"/>
</dbReference>
<protein>
    <recommendedName>
        <fullName evidence="2">cyclic-guanylate-specific phosphodiesterase</fullName>
        <ecNumber evidence="2">3.1.4.52</ecNumber>
    </recommendedName>
</protein>
<dbReference type="SMART" id="SM00052">
    <property type="entry name" value="EAL"/>
    <property type="match status" value="1"/>
</dbReference>
<comment type="caution">
    <text evidence="10">The sequence shown here is derived from an EMBL/GenBank/DDBJ whole genome shotgun (WGS) entry which is preliminary data.</text>
</comment>
<dbReference type="Pfam" id="PF13426">
    <property type="entry name" value="PAS_9"/>
    <property type="match status" value="1"/>
</dbReference>
<dbReference type="EMBL" id="PPGH01000035">
    <property type="protein sequence ID" value="PQJ96349.1"/>
    <property type="molecule type" value="Genomic_DNA"/>
</dbReference>
<evidence type="ECO:0000256" key="3">
    <source>
        <dbReference type="ARBA" id="ARBA00022636"/>
    </source>
</evidence>
<dbReference type="Pfam" id="PF00563">
    <property type="entry name" value="EAL"/>
    <property type="match status" value="1"/>
</dbReference>
<dbReference type="PROSITE" id="PS50113">
    <property type="entry name" value="PAC"/>
    <property type="match status" value="3"/>
</dbReference>
<evidence type="ECO:0000256" key="4">
    <source>
        <dbReference type="ARBA" id="ARBA00051114"/>
    </source>
</evidence>
<dbReference type="InterPro" id="IPR029787">
    <property type="entry name" value="Nucleotide_cyclase"/>
</dbReference>
<dbReference type="SUPFAM" id="SSF55073">
    <property type="entry name" value="Nucleotide cyclase"/>
    <property type="match status" value="1"/>
</dbReference>
<accession>A0A2S7XRI9</accession>
<evidence type="ECO:0000313" key="11">
    <source>
        <dbReference type="Proteomes" id="UP000239936"/>
    </source>
</evidence>
<feature type="domain" description="GGDEF" evidence="9">
    <location>
        <begin position="762"/>
        <end position="895"/>
    </location>
</feature>
<comment type="catalytic activity">
    <reaction evidence="4">
        <text>3',3'-c-di-GMP + H2O = 5'-phosphoguanylyl(3'-&gt;5')guanosine + H(+)</text>
        <dbReference type="Rhea" id="RHEA:24902"/>
        <dbReference type="ChEBI" id="CHEBI:15377"/>
        <dbReference type="ChEBI" id="CHEBI:15378"/>
        <dbReference type="ChEBI" id="CHEBI:58754"/>
        <dbReference type="ChEBI" id="CHEBI:58805"/>
        <dbReference type="EC" id="3.1.4.52"/>
    </reaction>
    <physiologicalReaction direction="left-to-right" evidence="4">
        <dbReference type="Rhea" id="RHEA:24903"/>
    </physiologicalReaction>
</comment>
<gene>
    <name evidence="10" type="ORF">CXB77_11515</name>
</gene>
<comment type="cofactor">
    <cofactor evidence="1">
        <name>Mg(2+)</name>
        <dbReference type="ChEBI" id="CHEBI:18420"/>
    </cofactor>
</comment>
<dbReference type="SUPFAM" id="SSF141868">
    <property type="entry name" value="EAL domain-like"/>
    <property type="match status" value="1"/>
</dbReference>
<dbReference type="InterPro" id="IPR000160">
    <property type="entry name" value="GGDEF_dom"/>
</dbReference>
<feature type="domain" description="EAL" evidence="8">
    <location>
        <begin position="904"/>
        <end position="1158"/>
    </location>
</feature>
<feature type="coiled-coil region" evidence="5">
    <location>
        <begin position="53"/>
        <end position="80"/>
    </location>
</feature>
<dbReference type="SMART" id="SM00091">
    <property type="entry name" value="PAS"/>
    <property type="match status" value="3"/>
</dbReference>
<dbReference type="PROSITE" id="PS50887">
    <property type="entry name" value="GGDEF"/>
    <property type="match status" value="1"/>
</dbReference>
<dbReference type="NCBIfam" id="TIGR00229">
    <property type="entry name" value="sensory_box"/>
    <property type="match status" value="2"/>
</dbReference>
<dbReference type="FunFam" id="3.20.20.450:FF:000001">
    <property type="entry name" value="Cyclic di-GMP phosphodiesterase yahA"/>
    <property type="match status" value="1"/>
</dbReference>
<dbReference type="InterPro" id="IPR035965">
    <property type="entry name" value="PAS-like_dom_sf"/>
</dbReference>
<dbReference type="CDD" id="cd01949">
    <property type="entry name" value="GGDEF"/>
    <property type="match status" value="1"/>
</dbReference>
<dbReference type="Gene3D" id="3.30.450.20">
    <property type="entry name" value="PAS domain"/>
    <property type="match status" value="4"/>
</dbReference>
<dbReference type="InterPro" id="IPR035919">
    <property type="entry name" value="EAL_sf"/>
</dbReference>
<dbReference type="PROSITE" id="PS50112">
    <property type="entry name" value="PAS"/>
    <property type="match status" value="2"/>
</dbReference>
<dbReference type="Pfam" id="PF08447">
    <property type="entry name" value="PAS_3"/>
    <property type="match status" value="2"/>
</dbReference>
<dbReference type="InterPro" id="IPR052155">
    <property type="entry name" value="Biofilm_reg_signaling"/>
</dbReference>
<feature type="domain" description="PAC" evidence="7">
    <location>
        <begin position="678"/>
        <end position="730"/>
    </location>
</feature>
<evidence type="ECO:0000259" key="7">
    <source>
        <dbReference type="PROSITE" id="PS50113"/>
    </source>
</evidence>
<dbReference type="Gene3D" id="3.20.20.450">
    <property type="entry name" value="EAL domain"/>
    <property type="match status" value="1"/>
</dbReference>
<evidence type="ECO:0000259" key="9">
    <source>
        <dbReference type="PROSITE" id="PS50887"/>
    </source>
</evidence>
<dbReference type="PROSITE" id="PS50883">
    <property type="entry name" value="EAL"/>
    <property type="match status" value="1"/>
</dbReference>
<dbReference type="InterPro" id="IPR001633">
    <property type="entry name" value="EAL_dom"/>
</dbReference>
<name>A0A2S7XRI9_9GAMM</name>
<dbReference type="SUPFAM" id="SSF55785">
    <property type="entry name" value="PYP-like sensor domain (PAS domain)"/>
    <property type="match status" value="4"/>
</dbReference>
<dbReference type="NCBIfam" id="TIGR00254">
    <property type="entry name" value="GGDEF"/>
    <property type="match status" value="1"/>
</dbReference>
<keyword evidence="3" id="KW-0973">c-di-GMP</keyword>